<organism evidence="7">
    <name type="scientific">Medioppia subpectinata</name>
    <dbReference type="NCBI Taxonomy" id="1979941"/>
    <lineage>
        <taxon>Eukaryota</taxon>
        <taxon>Metazoa</taxon>
        <taxon>Ecdysozoa</taxon>
        <taxon>Arthropoda</taxon>
        <taxon>Chelicerata</taxon>
        <taxon>Arachnida</taxon>
        <taxon>Acari</taxon>
        <taxon>Acariformes</taxon>
        <taxon>Sarcoptiformes</taxon>
        <taxon>Oribatida</taxon>
        <taxon>Brachypylina</taxon>
        <taxon>Oppioidea</taxon>
        <taxon>Oppiidae</taxon>
        <taxon>Medioppia</taxon>
    </lineage>
</organism>
<dbReference type="SMART" id="SM00577">
    <property type="entry name" value="CPDc"/>
    <property type="match status" value="1"/>
</dbReference>
<dbReference type="FunFam" id="3.40.50.1000:FF:000015">
    <property type="entry name" value="CTD small phosphatase-like protein 2"/>
    <property type="match status" value="1"/>
</dbReference>
<dbReference type="OrthoDB" id="277011at2759"/>
<feature type="compositionally biased region" description="Basic and acidic residues" evidence="5">
    <location>
        <begin position="29"/>
        <end position="42"/>
    </location>
</feature>
<evidence type="ECO:0000256" key="2">
    <source>
        <dbReference type="ARBA" id="ARBA00022912"/>
    </source>
</evidence>
<dbReference type="InterPro" id="IPR004274">
    <property type="entry name" value="FCP1_dom"/>
</dbReference>
<dbReference type="Gene3D" id="3.40.50.1000">
    <property type="entry name" value="HAD superfamily/HAD-like"/>
    <property type="match status" value="1"/>
</dbReference>
<evidence type="ECO:0000256" key="5">
    <source>
        <dbReference type="SAM" id="MobiDB-lite"/>
    </source>
</evidence>
<dbReference type="NCBIfam" id="TIGR02251">
    <property type="entry name" value="HIF-SF_euk"/>
    <property type="match status" value="1"/>
</dbReference>
<dbReference type="Proteomes" id="UP000759131">
    <property type="component" value="Unassembled WGS sequence"/>
</dbReference>
<evidence type="ECO:0000256" key="4">
    <source>
        <dbReference type="ARBA" id="ARBA00038355"/>
    </source>
</evidence>
<dbReference type="InterPro" id="IPR011948">
    <property type="entry name" value="Dullard_phosphatase"/>
</dbReference>
<dbReference type="InterPro" id="IPR050365">
    <property type="entry name" value="TIM50"/>
</dbReference>
<dbReference type="AlphaFoldDB" id="A0A7R9PU94"/>
<sequence length="471" mass="54227">MPSLRPSLRRSAKARLSAKLGHNSRHLRPSVETKTPRIGSSDRFRHLSREPTVPAISTEKSCKTKRPLNQMKTRRRCKRFSAQKSTRFTKIAKIKKNFNKLCESLDVLPQLKRRKNGSKKLFTVKKSLFEAMPVFGGHSHNIGGNEVSDLMKNSRKTNANQLKCLEEVNDNNSDETNIYSKPIDFYCNESIDSHCLPQTNGYINDPNVNQLIHNLNDSNNNDINSEKRVQIDCNQSYDSSFHSCHHNSSEETTDWEPLDPYYFIRSLPPLTPEMRSRCPALPLKTRSSPEFTLVLDLDETLVHCSLTELSDATFTFPVNFQDNEYKIYVRTRPYFLHFLETVSQLFEVILFTASKKVYADKLLNLLDPNRKLVKFRLFREHCVCVSGNYIKDLNILGRDLSKTIIIDNSPQAFGYQLENGIPIESWFVDKSDSELLKLLPFLENLVSSNGDVRPHICNKYHQSCHQLPPID</sequence>
<dbReference type="PANTHER" id="PTHR12210">
    <property type="entry name" value="DULLARD PROTEIN PHOSPHATASE"/>
    <property type="match status" value="1"/>
</dbReference>
<keyword evidence="8" id="KW-1185">Reference proteome</keyword>
<reference evidence="7" key="1">
    <citation type="submission" date="2020-11" db="EMBL/GenBank/DDBJ databases">
        <authorList>
            <person name="Tran Van P."/>
        </authorList>
    </citation>
    <scope>NUCLEOTIDE SEQUENCE</scope>
</reference>
<accession>A0A7R9PU94</accession>
<evidence type="ECO:0000313" key="8">
    <source>
        <dbReference type="Proteomes" id="UP000759131"/>
    </source>
</evidence>
<feature type="region of interest" description="Disordered" evidence="5">
    <location>
        <begin position="1"/>
        <end position="42"/>
    </location>
</feature>
<comment type="function">
    <text evidence="3">Probable phosphatase.</text>
</comment>
<keyword evidence="1" id="KW-0378">Hydrolase</keyword>
<evidence type="ECO:0000256" key="3">
    <source>
        <dbReference type="ARBA" id="ARBA00037324"/>
    </source>
</evidence>
<dbReference type="PROSITE" id="PS50969">
    <property type="entry name" value="FCP1"/>
    <property type="match status" value="1"/>
</dbReference>
<dbReference type="EMBL" id="CAJPIZ010000478">
    <property type="protein sequence ID" value="CAG2101532.1"/>
    <property type="molecule type" value="Genomic_DNA"/>
</dbReference>
<protein>
    <recommendedName>
        <fullName evidence="6">FCP1 homology domain-containing protein</fullName>
    </recommendedName>
</protein>
<keyword evidence="2" id="KW-0904">Protein phosphatase</keyword>
<dbReference type="SUPFAM" id="SSF56784">
    <property type="entry name" value="HAD-like"/>
    <property type="match status" value="1"/>
</dbReference>
<dbReference type="GO" id="GO:0004721">
    <property type="term" value="F:phosphoprotein phosphatase activity"/>
    <property type="evidence" value="ECO:0007669"/>
    <property type="project" value="UniProtKB-KW"/>
</dbReference>
<comment type="similarity">
    <text evidence="4">Belongs to the CTDSPL2 family.</text>
</comment>
<feature type="domain" description="FCP1 homology" evidence="6">
    <location>
        <begin position="286"/>
        <end position="445"/>
    </location>
</feature>
<dbReference type="InterPro" id="IPR036412">
    <property type="entry name" value="HAD-like_sf"/>
</dbReference>
<dbReference type="EMBL" id="OC855053">
    <property type="protein sequence ID" value="CAD7621102.1"/>
    <property type="molecule type" value="Genomic_DNA"/>
</dbReference>
<proteinExistence type="inferred from homology"/>
<evidence type="ECO:0000256" key="1">
    <source>
        <dbReference type="ARBA" id="ARBA00022801"/>
    </source>
</evidence>
<gene>
    <name evidence="7" type="ORF">OSB1V03_LOCUS1578</name>
</gene>
<evidence type="ECO:0000313" key="7">
    <source>
        <dbReference type="EMBL" id="CAD7621102.1"/>
    </source>
</evidence>
<name>A0A7R9PU94_9ACAR</name>
<evidence type="ECO:0000259" key="6">
    <source>
        <dbReference type="PROSITE" id="PS50969"/>
    </source>
</evidence>
<dbReference type="GO" id="GO:0005634">
    <property type="term" value="C:nucleus"/>
    <property type="evidence" value="ECO:0007669"/>
    <property type="project" value="UniProtKB-ARBA"/>
</dbReference>
<dbReference type="CDD" id="cd07521">
    <property type="entry name" value="HAD_FCP1-like"/>
    <property type="match status" value="1"/>
</dbReference>
<dbReference type="Pfam" id="PF03031">
    <property type="entry name" value="NIF"/>
    <property type="match status" value="1"/>
</dbReference>
<dbReference type="InterPro" id="IPR023214">
    <property type="entry name" value="HAD_sf"/>
</dbReference>